<gene>
    <name evidence="3" type="ORF">KUTeg_007027</name>
</gene>
<dbReference type="SMART" id="SM00175">
    <property type="entry name" value="RAB"/>
    <property type="match status" value="1"/>
</dbReference>
<protein>
    <recommendedName>
        <fullName evidence="5">Rab-like protein 3</fullName>
    </recommendedName>
</protein>
<keyword evidence="1" id="KW-0547">Nucleotide-binding</keyword>
<organism evidence="3 4">
    <name type="scientific">Tegillarca granosa</name>
    <name type="common">Malaysian cockle</name>
    <name type="synonym">Anadara granosa</name>
    <dbReference type="NCBI Taxonomy" id="220873"/>
    <lineage>
        <taxon>Eukaryota</taxon>
        <taxon>Metazoa</taxon>
        <taxon>Spiralia</taxon>
        <taxon>Lophotrochozoa</taxon>
        <taxon>Mollusca</taxon>
        <taxon>Bivalvia</taxon>
        <taxon>Autobranchia</taxon>
        <taxon>Pteriomorphia</taxon>
        <taxon>Arcoida</taxon>
        <taxon>Arcoidea</taxon>
        <taxon>Arcidae</taxon>
        <taxon>Tegillarca</taxon>
    </lineage>
</organism>
<keyword evidence="4" id="KW-1185">Reference proteome</keyword>
<dbReference type="InterPro" id="IPR027417">
    <property type="entry name" value="P-loop_NTPase"/>
</dbReference>
<dbReference type="SUPFAM" id="SSF52540">
    <property type="entry name" value="P-loop containing nucleoside triphosphate hydrolases"/>
    <property type="match status" value="1"/>
</dbReference>
<evidence type="ECO:0008006" key="5">
    <source>
        <dbReference type="Google" id="ProtNLM"/>
    </source>
</evidence>
<dbReference type="EMBL" id="JARBDR010000337">
    <property type="protein sequence ID" value="KAJ8314877.1"/>
    <property type="molecule type" value="Genomic_DNA"/>
</dbReference>
<dbReference type="PANTHER" id="PTHR24073">
    <property type="entry name" value="DRAB5-RELATED"/>
    <property type="match status" value="1"/>
</dbReference>
<accession>A0ABQ9FG86</accession>
<dbReference type="Proteomes" id="UP001217089">
    <property type="component" value="Unassembled WGS sequence"/>
</dbReference>
<evidence type="ECO:0000256" key="1">
    <source>
        <dbReference type="ARBA" id="ARBA00022741"/>
    </source>
</evidence>
<evidence type="ECO:0000313" key="4">
    <source>
        <dbReference type="Proteomes" id="UP001217089"/>
    </source>
</evidence>
<keyword evidence="2" id="KW-0342">GTP-binding</keyword>
<dbReference type="Gene3D" id="3.40.50.300">
    <property type="entry name" value="P-loop containing nucleotide triphosphate hydrolases"/>
    <property type="match status" value="1"/>
</dbReference>
<evidence type="ECO:0000313" key="3">
    <source>
        <dbReference type="EMBL" id="KAJ8314877.1"/>
    </source>
</evidence>
<comment type="caution">
    <text evidence="3">The sequence shown here is derived from an EMBL/GenBank/DDBJ whole genome shotgun (WGS) entry which is preliminary data.</text>
</comment>
<name>A0ABQ9FG86_TEGGR</name>
<reference evidence="3 4" key="1">
    <citation type="submission" date="2022-12" db="EMBL/GenBank/DDBJ databases">
        <title>Chromosome-level genome of Tegillarca granosa.</title>
        <authorList>
            <person name="Kim J."/>
        </authorList>
    </citation>
    <scope>NUCLEOTIDE SEQUENCE [LARGE SCALE GENOMIC DNA]</scope>
    <source>
        <strain evidence="3">Teg-2019</strain>
        <tissue evidence="3">Adductor muscle</tissue>
    </source>
</reference>
<dbReference type="InterPro" id="IPR001806">
    <property type="entry name" value="Small_GTPase"/>
</dbReference>
<proteinExistence type="predicted"/>
<evidence type="ECO:0000256" key="2">
    <source>
        <dbReference type="ARBA" id="ARBA00023134"/>
    </source>
</evidence>
<dbReference type="Pfam" id="PF00071">
    <property type="entry name" value="Ras"/>
    <property type="match status" value="1"/>
</dbReference>
<sequence length="276" mass="31361">MTSGHIDKVKIIVVGDSDGNGGVLPLFGLEILQSIEFTTSNTDLKKVLLHEYKAGTPSEKTYFIELWDVGGSTSHQNSRSIFYNPVHGVILVHDLTNRKSHQNLRKWLGEVMNKDVSKTTNNGYDYDPEQFAGIQIPILVVGTKADLAENLRDNVLSRMSSVAEECGADEINLDCNNTKHLSPGSTNAKPNFKVQFEIQLPKSSYPLRKIQKITLIISTFPRKYRDREKIRETDKEFIYMFGTLFIRLVGVAEKIAHTPTMERRRFFKNSHKCKIE</sequence>